<dbReference type="AlphaFoldDB" id="A0A232LP23"/>
<dbReference type="InterPro" id="IPR024061">
    <property type="entry name" value="NDT80_DNA-bd_dom"/>
</dbReference>
<feature type="compositionally biased region" description="Polar residues" evidence="3">
    <location>
        <begin position="1"/>
        <end position="27"/>
    </location>
</feature>
<dbReference type="InterPro" id="IPR008967">
    <property type="entry name" value="p53-like_TF_DNA-bd_sf"/>
</dbReference>
<feature type="compositionally biased region" description="Acidic residues" evidence="3">
    <location>
        <begin position="477"/>
        <end position="489"/>
    </location>
</feature>
<dbReference type="OrthoDB" id="2288358at2759"/>
<dbReference type="InterPro" id="IPR052605">
    <property type="entry name" value="Fungal_trans_regulator"/>
</dbReference>
<feature type="compositionally biased region" description="Polar residues" evidence="3">
    <location>
        <begin position="515"/>
        <end position="524"/>
    </location>
</feature>
<dbReference type="GO" id="GO:0000228">
    <property type="term" value="C:nuclear chromosome"/>
    <property type="evidence" value="ECO:0007669"/>
    <property type="project" value="TreeGrafter"/>
</dbReference>
<dbReference type="PANTHER" id="PTHR35144">
    <property type="entry name" value="MEIOSIS-SPECIFIC TRANSCRIPTION FACTOR NDT80"/>
    <property type="match status" value="1"/>
</dbReference>
<feature type="DNA-binding region" description="NDT80" evidence="2">
    <location>
        <begin position="61"/>
        <end position="334"/>
    </location>
</feature>
<proteinExistence type="predicted"/>
<comment type="caution">
    <text evidence="5">The sequence shown here is derived from an EMBL/GenBank/DDBJ whole genome shotgun (WGS) entry which is preliminary data.</text>
</comment>
<feature type="domain" description="NDT80" evidence="4">
    <location>
        <begin position="61"/>
        <end position="334"/>
    </location>
</feature>
<evidence type="ECO:0000256" key="2">
    <source>
        <dbReference type="PROSITE-ProRule" id="PRU00850"/>
    </source>
</evidence>
<dbReference type="SUPFAM" id="SSF49417">
    <property type="entry name" value="p53-like transcription factors"/>
    <property type="match status" value="1"/>
</dbReference>
<dbReference type="GO" id="GO:0003677">
    <property type="term" value="F:DNA binding"/>
    <property type="evidence" value="ECO:0007669"/>
    <property type="project" value="UniProtKB-KW"/>
</dbReference>
<reference evidence="5 6" key="1">
    <citation type="journal article" date="2015" name="Environ. Microbiol.">
        <title>Metagenome sequence of Elaphomyces granulatus from sporocarp tissue reveals Ascomycota ectomycorrhizal fingerprints of genome expansion and a Proteobacteria-rich microbiome.</title>
        <authorList>
            <person name="Quandt C.A."/>
            <person name="Kohler A."/>
            <person name="Hesse C.N."/>
            <person name="Sharpton T.J."/>
            <person name="Martin F."/>
            <person name="Spatafora J.W."/>
        </authorList>
    </citation>
    <scope>NUCLEOTIDE SEQUENCE [LARGE SCALE GENOMIC DNA]</scope>
    <source>
        <strain evidence="5 6">OSC145934</strain>
    </source>
</reference>
<evidence type="ECO:0000313" key="5">
    <source>
        <dbReference type="EMBL" id="OXV05844.1"/>
    </source>
</evidence>
<gene>
    <name evidence="5" type="ORF">Egran_06389</name>
</gene>
<protein>
    <recommendedName>
        <fullName evidence="4">NDT80 domain-containing protein</fullName>
    </recommendedName>
</protein>
<dbReference type="GO" id="GO:0051321">
    <property type="term" value="P:meiotic cell cycle"/>
    <property type="evidence" value="ECO:0007669"/>
    <property type="project" value="TreeGrafter"/>
</dbReference>
<feature type="region of interest" description="Disordered" evidence="3">
    <location>
        <begin position="62"/>
        <end position="94"/>
    </location>
</feature>
<evidence type="ECO:0000256" key="3">
    <source>
        <dbReference type="SAM" id="MobiDB-lite"/>
    </source>
</evidence>
<evidence type="ECO:0000313" key="6">
    <source>
        <dbReference type="Proteomes" id="UP000243515"/>
    </source>
</evidence>
<feature type="compositionally biased region" description="Low complexity" evidence="3">
    <location>
        <begin position="401"/>
        <end position="412"/>
    </location>
</feature>
<name>A0A232LP23_9EURO</name>
<dbReference type="PANTHER" id="PTHR35144:SF2">
    <property type="entry name" value="MEIOSIS-SPECIFIC TRANSCRIPTION FACTOR NDT80"/>
    <property type="match status" value="1"/>
</dbReference>
<dbReference type="GO" id="GO:0045944">
    <property type="term" value="P:positive regulation of transcription by RNA polymerase II"/>
    <property type="evidence" value="ECO:0007669"/>
    <property type="project" value="TreeGrafter"/>
</dbReference>
<feature type="region of interest" description="Disordered" evidence="3">
    <location>
        <begin position="379"/>
        <end position="412"/>
    </location>
</feature>
<organism evidence="5 6">
    <name type="scientific">Elaphomyces granulatus</name>
    <dbReference type="NCBI Taxonomy" id="519963"/>
    <lineage>
        <taxon>Eukaryota</taxon>
        <taxon>Fungi</taxon>
        <taxon>Dikarya</taxon>
        <taxon>Ascomycota</taxon>
        <taxon>Pezizomycotina</taxon>
        <taxon>Eurotiomycetes</taxon>
        <taxon>Eurotiomycetidae</taxon>
        <taxon>Eurotiales</taxon>
        <taxon>Elaphomycetaceae</taxon>
        <taxon>Elaphomyces</taxon>
    </lineage>
</organism>
<dbReference type="InterPro" id="IPR037141">
    <property type="entry name" value="NDT80_DNA-bd_dom_sf"/>
</dbReference>
<dbReference type="GO" id="GO:0003700">
    <property type="term" value="F:DNA-binding transcription factor activity"/>
    <property type="evidence" value="ECO:0007669"/>
    <property type="project" value="UniProtKB-UniRule"/>
</dbReference>
<sequence>MPSHPSSSVPTSLQTQGATIPSSSSMTGRGDNYLGAYSLSRTTYPSSLSTLEMPRYSPYAPRPFENPVDPSNTMYANPGSVLLEPSPRPSQTSVDAPPFLETDVLQTVVTSSQTIKPEIQAKIHKGFFQVDEKWTCYRRNYFSVSCSFSLRPWVPNAPLYLQLPNHTTEQIRSFSMSISAIVNAQDGEIRELVQHTPKRDKQSEKRPGKITLQPLQPLTLGLTHGTGIPNHTGFGTQPHSAGMQADYGHPYASSLQPSHPPTTHTFERIQFQKATANNGKRRAQQQYYNLVVELYAEIPRSVGSTDAQWIKVARRISHPMVVRGRSPGHYKDGRRDSSASMGPDSGTGSSGDGSRGTVLPPGIIGQASLSHLPIVSYDSSRRGGSHYGRNGQRQLASADHSPLSTSPLISSSSSSTFEFTMFNDSMDPAEAVDEASHLSSYHDSAFGMAAPDRRKSPIHSNRRSPLSNVDFSTHEEGNEDSDGTFDDNFDSVIPIFPNDQDDSSQYLKRSPGPTGISSRHQTTAGGYETGYPSRVSDNSYSRFDQLQTSRGLCT</sequence>
<dbReference type="Proteomes" id="UP000243515">
    <property type="component" value="Unassembled WGS sequence"/>
</dbReference>
<feature type="region of interest" description="Disordered" evidence="3">
    <location>
        <begin position="1"/>
        <end position="36"/>
    </location>
</feature>
<feature type="region of interest" description="Disordered" evidence="3">
    <location>
        <begin position="321"/>
        <end position="363"/>
    </location>
</feature>
<evidence type="ECO:0000256" key="1">
    <source>
        <dbReference type="ARBA" id="ARBA00023125"/>
    </source>
</evidence>
<feature type="region of interest" description="Disordered" evidence="3">
    <location>
        <begin position="448"/>
        <end position="538"/>
    </location>
</feature>
<keyword evidence="1 2" id="KW-0238">DNA-binding</keyword>
<dbReference type="EMBL" id="NPHW01006389">
    <property type="protein sequence ID" value="OXV05844.1"/>
    <property type="molecule type" value="Genomic_DNA"/>
</dbReference>
<dbReference type="PROSITE" id="PS51517">
    <property type="entry name" value="NDT80"/>
    <property type="match status" value="1"/>
</dbReference>
<dbReference type="Pfam" id="PF05224">
    <property type="entry name" value="NDT80_PhoG"/>
    <property type="match status" value="1"/>
</dbReference>
<keyword evidence="6" id="KW-1185">Reference proteome</keyword>
<accession>A0A232LP23</accession>
<dbReference type="Gene3D" id="2.60.40.1390">
    <property type="entry name" value="NDT80 DNA-binding domain"/>
    <property type="match status" value="1"/>
</dbReference>
<evidence type="ECO:0000259" key="4">
    <source>
        <dbReference type="PROSITE" id="PS51517"/>
    </source>
</evidence>